<accession>A0A5N7MWK8</accession>
<dbReference type="InterPro" id="IPR052162">
    <property type="entry name" value="Sensor_kinase/Photoreceptor"/>
</dbReference>
<dbReference type="SUPFAM" id="SSF55785">
    <property type="entry name" value="PYP-like sensor domain (PAS domain)"/>
    <property type="match status" value="2"/>
</dbReference>
<evidence type="ECO:0000256" key="2">
    <source>
        <dbReference type="ARBA" id="ARBA00012438"/>
    </source>
</evidence>
<evidence type="ECO:0000313" key="9">
    <source>
        <dbReference type="Proteomes" id="UP000403266"/>
    </source>
</evidence>
<keyword evidence="9" id="KW-1185">Reference proteome</keyword>
<evidence type="ECO:0000259" key="7">
    <source>
        <dbReference type="PROSITE" id="PS50113"/>
    </source>
</evidence>
<dbReference type="SMART" id="SM00091">
    <property type="entry name" value="PAS"/>
    <property type="match status" value="2"/>
</dbReference>
<dbReference type="InterPro" id="IPR001610">
    <property type="entry name" value="PAC"/>
</dbReference>
<dbReference type="InterPro" id="IPR000014">
    <property type="entry name" value="PAS"/>
</dbReference>
<comment type="catalytic activity">
    <reaction evidence="1">
        <text>ATP + protein L-histidine = ADP + protein N-phospho-L-histidine.</text>
        <dbReference type="EC" id="2.7.13.3"/>
    </reaction>
</comment>
<comment type="caution">
    <text evidence="8">The sequence shown here is derived from an EMBL/GenBank/DDBJ whole genome shotgun (WGS) entry which is preliminary data.</text>
</comment>
<organism evidence="8 9">
    <name type="scientific">Microvirga tunisiensis</name>
    <dbReference type="NCBI Taxonomy" id="2108360"/>
    <lineage>
        <taxon>Bacteria</taxon>
        <taxon>Pseudomonadati</taxon>
        <taxon>Pseudomonadota</taxon>
        <taxon>Alphaproteobacteria</taxon>
        <taxon>Hyphomicrobiales</taxon>
        <taxon>Methylobacteriaceae</taxon>
        <taxon>Microvirga</taxon>
    </lineage>
</organism>
<evidence type="ECO:0000256" key="3">
    <source>
        <dbReference type="ARBA" id="ARBA00022553"/>
    </source>
</evidence>
<dbReference type="Proteomes" id="UP000403266">
    <property type="component" value="Unassembled WGS sequence"/>
</dbReference>
<reference evidence="8 9" key="1">
    <citation type="journal article" date="2019" name="Syst. Appl. Microbiol.">
        <title>Microvirga tunisiensis sp. nov., a root nodule symbiotic bacterium isolated from Lupinus micranthus and L. luteus grown in Northern Tunisia.</title>
        <authorList>
            <person name="Msaddak A."/>
            <person name="Rejili M."/>
            <person name="Duran D."/>
            <person name="Mars M."/>
            <person name="Palacios J.M."/>
            <person name="Ruiz-Argueso T."/>
            <person name="Rey L."/>
            <person name="Imperial J."/>
        </authorList>
    </citation>
    <scope>NUCLEOTIDE SEQUENCE [LARGE SCALE GENOMIC DNA]</scope>
    <source>
        <strain evidence="8 9">Lmie10</strain>
    </source>
</reference>
<name>A0A5N7MWK8_9HYPH</name>
<dbReference type="FunFam" id="3.30.450.20:FF:000099">
    <property type="entry name" value="Sensory box sensor histidine kinase"/>
    <property type="match status" value="1"/>
</dbReference>
<dbReference type="SMART" id="SM00086">
    <property type="entry name" value="PAC"/>
    <property type="match status" value="2"/>
</dbReference>
<keyword evidence="3" id="KW-0597">Phosphoprotein</keyword>
<keyword evidence="5" id="KW-0418">Kinase</keyword>
<dbReference type="InterPro" id="IPR000700">
    <property type="entry name" value="PAS-assoc_C"/>
</dbReference>
<dbReference type="Gene3D" id="3.30.450.20">
    <property type="entry name" value="PAS domain"/>
    <property type="match status" value="2"/>
</dbReference>
<proteinExistence type="predicted"/>
<dbReference type="InterPro" id="IPR035965">
    <property type="entry name" value="PAS-like_dom_sf"/>
</dbReference>
<dbReference type="EC" id="2.7.13.3" evidence="2"/>
<evidence type="ECO:0000259" key="6">
    <source>
        <dbReference type="PROSITE" id="PS50112"/>
    </source>
</evidence>
<sequence>MFEFIDENDLSFERKVDRPTLPQNFGISVPEQARTPGRVASSALDLSAGPLSAILDALPQMVRISDPSGRLEYRNKRFYEFTGATSGEIEAEDWKKVVHPGDGEGAWAEWRRCLRTGEEYEARYRVRHHSGEYRWILARANPNYDDKGNIVRWFGTSTDIHEQRRAEEALRISEERLRLALETTALGIWDADLVTGTREWTREARNILGLAPEAPTTRETFLDRVHPEDRTRMEAKFFALQPESILSYQEECRIIRADTGEERWVATSGRTLFNTEGKAIRKLGTIQDITARKEGEVETWRAANYDTLTGLPKSLS</sequence>
<dbReference type="PROSITE" id="PS50112">
    <property type="entry name" value="PAS"/>
    <property type="match status" value="2"/>
</dbReference>
<dbReference type="RefSeq" id="WP_152718510.1">
    <property type="nucleotide sequence ID" value="NZ_VOSJ01000673.1"/>
</dbReference>
<keyword evidence="4" id="KW-0808">Transferase</keyword>
<dbReference type="CDD" id="cd00130">
    <property type="entry name" value="PAS"/>
    <property type="match status" value="2"/>
</dbReference>
<dbReference type="EMBL" id="VOSK01000635">
    <property type="protein sequence ID" value="MPR31337.1"/>
    <property type="molecule type" value="Genomic_DNA"/>
</dbReference>
<protein>
    <recommendedName>
        <fullName evidence="2">histidine kinase</fullName>
        <ecNumber evidence="2">2.7.13.3</ecNumber>
    </recommendedName>
</protein>
<gene>
    <name evidence="8" type="ORF">FS320_42290</name>
</gene>
<feature type="domain" description="PAS" evidence="6">
    <location>
        <begin position="173"/>
        <end position="234"/>
    </location>
</feature>
<dbReference type="PANTHER" id="PTHR43304">
    <property type="entry name" value="PHYTOCHROME-LIKE PROTEIN CPH1"/>
    <property type="match status" value="1"/>
</dbReference>
<evidence type="ECO:0000256" key="4">
    <source>
        <dbReference type="ARBA" id="ARBA00022679"/>
    </source>
</evidence>
<evidence type="ECO:0000256" key="5">
    <source>
        <dbReference type="ARBA" id="ARBA00022777"/>
    </source>
</evidence>
<dbReference type="NCBIfam" id="TIGR00229">
    <property type="entry name" value="sensory_box"/>
    <property type="match status" value="2"/>
</dbReference>
<dbReference type="PROSITE" id="PS50113">
    <property type="entry name" value="PAC"/>
    <property type="match status" value="2"/>
</dbReference>
<dbReference type="PANTHER" id="PTHR43304:SF1">
    <property type="entry name" value="PAC DOMAIN-CONTAINING PROTEIN"/>
    <property type="match status" value="1"/>
</dbReference>
<dbReference type="GO" id="GO:0004673">
    <property type="term" value="F:protein histidine kinase activity"/>
    <property type="evidence" value="ECO:0007669"/>
    <property type="project" value="UniProtKB-EC"/>
</dbReference>
<dbReference type="OrthoDB" id="341208at2"/>
<feature type="domain" description="PAC" evidence="7">
    <location>
        <begin position="120"/>
        <end position="172"/>
    </location>
</feature>
<feature type="domain" description="PAC" evidence="7">
    <location>
        <begin position="248"/>
        <end position="301"/>
    </location>
</feature>
<evidence type="ECO:0000256" key="1">
    <source>
        <dbReference type="ARBA" id="ARBA00000085"/>
    </source>
</evidence>
<dbReference type="AlphaFoldDB" id="A0A5N7MWK8"/>
<evidence type="ECO:0000313" key="8">
    <source>
        <dbReference type="EMBL" id="MPR31337.1"/>
    </source>
</evidence>
<feature type="domain" description="PAS" evidence="6">
    <location>
        <begin position="47"/>
        <end position="117"/>
    </location>
</feature>
<dbReference type="Pfam" id="PF08447">
    <property type="entry name" value="PAS_3"/>
    <property type="match status" value="2"/>
</dbReference>
<dbReference type="InterPro" id="IPR013655">
    <property type="entry name" value="PAS_fold_3"/>
</dbReference>
<dbReference type="Gene3D" id="2.10.70.100">
    <property type="match status" value="1"/>
</dbReference>